<dbReference type="Gene3D" id="1.25.40.10">
    <property type="entry name" value="Tetratricopeptide repeat domain"/>
    <property type="match status" value="2"/>
</dbReference>
<dbReference type="GO" id="GO:0046872">
    <property type="term" value="F:metal ion binding"/>
    <property type="evidence" value="ECO:0007669"/>
    <property type="project" value="UniProtKB-KW"/>
</dbReference>
<dbReference type="Gene3D" id="3.30.565.10">
    <property type="entry name" value="Histidine kinase-like ATPase, C-terminal domain"/>
    <property type="match status" value="1"/>
</dbReference>
<evidence type="ECO:0000259" key="16">
    <source>
        <dbReference type="PROSITE" id="PS50109"/>
    </source>
</evidence>
<dbReference type="Pfam" id="PF13374">
    <property type="entry name" value="TPR_10"/>
    <property type="match status" value="2"/>
</dbReference>
<feature type="domain" description="Histidine kinase" evidence="16">
    <location>
        <begin position="300"/>
        <end position="487"/>
    </location>
</feature>
<dbReference type="GO" id="GO:0016020">
    <property type="term" value="C:membrane"/>
    <property type="evidence" value="ECO:0007669"/>
    <property type="project" value="InterPro"/>
</dbReference>
<evidence type="ECO:0000256" key="12">
    <source>
        <dbReference type="ARBA" id="ARBA00023012"/>
    </source>
</evidence>
<evidence type="ECO:0000256" key="6">
    <source>
        <dbReference type="ARBA" id="ARBA00022485"/>
    </source>
</evidence>
<evidence type="ECO:0000256" key="2">
    <source>
        <dbReference type="ARBA" id="ARBA00001966"/>
    </source>
</evidence>
<dbReference type="GO" id="GO:0005737">
    <property type="term" value="C:cytoplasm"/>
    <property type="evidence" value="ECO:0007669"/>
    <property type="project" value="UniProtKB-SubCell"/>
</dbReference>
<evidence type="ECO:0000256" key="9">
    <source>
        <dbReference type="ARBA" id="ARBA00022723"/>
    </source>
</evidence>
<dbReference type="EMBL" id="JACHGF010000001">
    <property type="protein sequence ID" value="MBB5282785.1"/>
    <property type="molecule type" value="Genomic_DNA"/>
</dbReference>
<dbReference type="GO" id="GO:0046983">
    <property type="term" value="F:protein dimerization activity"/>
    <property type="evidence" value="ECO:0007669"/>
    <property type="project" value="InterPro"/>
</dbReference>
<comment type="cofactor">
    <cofactor evidence="2">
        <name>[4Fe-4S] cluster</name>
        <dbReference type="ChEBI" id="CHEBI:49883"/>
    </cofactor>
</comment>
<evidence type="ECO:0000256" key="5">
    <source>
        <dbReference type="ARBA" id="ARBA00017322"/>
    </source>
</evidence>
<dbReference type="PRINTS" id="PR00344">
    <property type="entry name" value="BCTRLSENSOR"/>
</dbReference>
<sequence length="489" mass="56352">MDLANANTALAENLEMPIYTANAQRFKAEIYSEYQIWDSASVNFNRALKVYQAQANDSLVAICYENMGNMYRQKKEPAEAMRYYRMAYGLFDTLKSDWGKATVIKSEGYLYIVEKLFAKAKEPLYHSLRLFNKIKNRYGQLDALNDIANMYYLTKEYDKAIEVGEQALHLTEFYHSNKHMTWALTTLYRSHKILGNIPEALRYLEQVSFNRMHTQVEDFKRRFLFYQLVYENQRKDATIKQSIIDKQETTQQFLYGFSALGLFLVGILWRNNRVLRQKNADISKALVDGQTLERKRVAAELHDNLGGTLGTIMWYLRGLDKKALSTEEQEIYEDVQSMINGAYEEIRALSHNLLPQELEKEGLVQALERLVHKLNESNNIRFELKVNGLKDRLGRKTEFELYSMTLELTNNIFKHSSASYAVVSLVETESQIMLTITDDGQGIKTNDMKGVGLRNVRNRVESLNGTLSLANESGIGTHVGIQIPKKQKG</sequence>
<keyword evidence="11" id="KW-0408">Iron</keyword>
<reference evidence="17 18" key="1">
    <citation type="submission" date="2020-08" db="EMBL/GenBank/DDBJ databases">
        <title>Genomic Encyclopedia of Type Strains, Phase IV (KMG-IV): sequencing the most valuable type-strain genomes for metagenomic binning, comparative biology and taxonomic classification.</title>
        <authorList>
            <person name="Goeker M."/>
        </authorList>
    </citation>
    <scope>NUCLEOTIDE SEQUENCE [LARGE SCALE GENOMIC DNA]</scope>
    <source>
        <strain evidence="17 18">DSM 105074</strain>
    </source>
</reference>
<dbReference type="InterPro" id="IPR005467">
    <property type="entry name" value="His_kinase_dom"/>
</dbReference>
<dbReference type="InterPro" id="IPR050482">
    <property type="entry name" value="Sensor_HK_TwoCompSys"/>
</dbReference>
<dbReference type="AlphaFoldDB" id="A0A840TIL8"/>
<dbReference type="PROSITE" id="PS50109">
    <property type="entry name" value="HIS_KIN"/>
    <property type="match status" value="1"/>
</dbReference>
<comment type="function">
    <text evidence="14">Member of the two-component regulatory system NreB/NreC involved in the control of dissimilatory nitrate/nitrite reduction in response to oxygen. NreB functions as a direct oxygen sensor histidine kinase which is autophosphorylated, in the absence of oxygen, probably at the conserved histidine residue, and transfers its phosphate group probably to a conserved aspartate residue of NreC. NreB/NreC activates the expression of the nitrate (narGHJI) and nitrite (nir) reductase operons, as well as the putative nitrate transporter gene narT.</text>
</comment>
<dbReference type="InterPro" id="IPR003594">
    <property type="entry name" value="HATPase_dom"/>
</dbReference>
<dbReference type="Gene3D" id="1.20.5.1930">
    <property type="match status" value="1"/>
</dbReference>
<comment type="subcellular location">
    <subcellularLocation>
        <location evidence="3">Cytoplasm</location>
    </subcellularLocation>
</comment>
<keyword evidence="10 17" id="KW-0418">Kinase</keyword>
<dbReference type="SUPFAM" id="SSF55874">
    <property type="entry name" value="ATPase domain of HSP90 chaperone/DNA topoisomerase II/histidine kinase"/>
    <property type="match status" value="1"/>
</dbReference>
<keyword evidence="7" id="KW-0963">Cytoplasm</keyword>
<keyword evidence="13" id="KW-0411">Iron-sulfur</keyword>
<dbReference type="InterPro" id="IPR011712">
    <property type="entry name" value="Sig_transdc_His_kin_sub3_dim/P"/>
</dbReference>
<keyword evidence="18" id="KW-1185">Reference proteome</keyword>
<dbReference type="RefSeq" id="WP_184171497.1">
    <property type="nucleotide sequence ID" value="NZ_JACHGF010000001.1"/>
</dbReference>
<dbReference type="SMART" id="SM00387">
    <property type="entry name" value="HATPase_c"/>
    <property type="match status" value="1"/>
</dbReference>
<comment type="catalytic activity">
    <reaction evidence="1">
        <text>ATP + protein L-histidine = ADP + protein N-phospho-L-histidine.</text>
        <dbReference type="EC" id="2.7.13.3"/>
    </reaction>
</comment>
<evidence type="ECO:0000256" key="14">
    <source>
        <dbReference type="ARBA" id="ARBA00024827"/>
    </source>
</evidence>
<dbReference type="InterPro" id="IPR004358">
    <property type="entry name" value="Sig_transdc_His_kin-like_C"/>
</dbReference>
<dbReference type="SMART" id="SM00028">
    <property type="entry name" value="TPR"/>
    <property type="match status" value="4"/>
</dbReference>
<evidence type="ECO:0000256" key="1">
    <source>
        <dbReference type="ARBA" id="ARBA00000085"/>
    </source>
</evidence>
<organism evidence="17 18">
    <name type="scientific">Rhabdobacter roseus</name>
    <dbReference type="NCBI Taxonomy" id="1655419"/>
    <lineage>
        <taxon>Bacteria</taxon>
        <taxon>Pseudomonadati</taxon>
        <taxon>Bacteroidota</taxon>
        <taxon>Cytophagia</taxon>
        <taxon>Cytophagales</taxon>
        <taxon>Cytophagaceae</taxon>
        <taxon>Rhabdobacter</taxon>
    </lineage>
</organism>
<evidence type="ECO:0000313" key="18">
    <source>
        <dbReference type="Proteomes" id="UP000557307"/>
    </source>
</evidence>
<dbReference type="InterPro" id="IPR011990">
    <property type="entry name" value="TPR-like_helical_dom_sf"/>
</dbReference>
<dbReference type="InterPro" id="IPR019734">
    <property type="entry name" value="TPR_rpt"/>
</dbReference>
<evidence type="ECO:0000256" key="15">
    <source>
        <dbReference type="ARBA" id="ARBA00030800"/>
    </source>
</evidence>
<dbReference type="CDD" id="cd16917">
    <property type="entry name" value="HATPase_UhpB-NarQ-NarX-like"/>
    <property type="match status" value="1"/>
</dbReference>
<dbReference type="PANTHER" id="PTHR24421">
    <property type="entry name" value="NITRATE/NITRITE SENSOR PROTEIN NARX-RELATED"/>
    <property type="match status" value="1"/>
</dbReference>
<dbReference type="GO" id="GO:0051539">
    <property type="term" value="F:4 iron, 4 sulfur cluster binding"/>
    <property type="evidence" value="ECO:0007669"/>
    <property type="project" value="UniProtKB-KW"/>
</dbReference>
<dbReference type="EC" id="2.7.13.3" evidence="4"/>
<keyword evidence="6" id="KW-0004">4Fe-4S</keyword>
<name>A0A840TIL8_9BACT</name>
<accession>A0A840TIL8</accession>
<evidence type="ECO:0000256" key="4">
    <source>
        <dbReference type="ARBA" id="ARBA00012438"/>
    </source>
</evidence>
<dbReference type="SUPFAM" id="SSF48452">
    <property type="entry name" value="TPR-like"/>
    <property type="match status" value="1"/>
</dbReference>
<dbReference type="Pfam" id="PF02518">
    <property type="entry name" value="HATPase_c"/>
    <property type="match status" value="1"/>
</dbReference>
<dbReference type="Pfam" id="PF07730">
    <property type="entry name" value="HisKA_3"/>
    <property type="match status" value="1"/>
</dbReference>
<evidence type="ECO:0000256" key="11">
    <source>
        <dbReference type="ARBA" id="ARBA00023004"/>
    </source>
</evidence>
<keyword evidence="8" id="KW-0808">Transferase</keyword>
<protein>
    <recommendedName>
        <fullName evidence="5">Oxygen sensor histidine kinase NreB</fullName>
        <ecNumber evidence="4">2.7.13.3</ecNumber>
    </recommendedName>
    <alternativeName>
        <fullName evidence="15">Nitrogen regulation protein B</fullName>
    </alternativeName>
</protein>
<comment type="caution">
    <text evidence="17">The sequence shown here is derived from an EMBL/GenBank/DDBJ whole genome shotgun (WGS) entry which is preliminary data.</text>
</comment>
<gene>
    <name evidence="17" type="ORF">HNQ92_000906</name>
</gene>
<keyword evidence="12" id="KW-0902">Two-component regulatory system</keyword>
<evidence type="ECO:0000256" key="7">
    <source>
        <dbReference type="ARBA" id="ARBA00022490"/>
    </source>
</evidence>
<evidence type="ECO:0000313" key="17">
    <source>
        <dbReference type="EMBL" id="MBB5282785.1"/>
    </source>
</evidence>
<evidence type="ECO:0000256" key="3">
    <source>
        <dbReference type="ARBA" id="ARBA00004496"/>
    </source>
</evidence>
<keyword evidence="9" id="KW-0479">Metal-binding</keyword>
<dbReference type="GO" id="GO:0000155">
    <property type="term" value="F:phosphorelay sensor kinase activity"/>
    <property type="evidence" value="ECO:0007669"/>
    <property type="project" value="InterPro"/>
</dbReference>
<proteinExistence type="predicted"/>
<dbReference type="InterPro" id="IPR036890">
    <property type="entry name" value="HATPase_C_sf"/>
</dbReference>
<evidence type="ECO:0000256" key="8">
    <source>
        <dbReference type="ARBA" id="ARBA00022679"/>
    </source>
</evidence>
<evidence type="ECO:0000256" key="10">
    <source>
        <dbReference type="ARBA" id="ARBA00022777"/>
    </source>
</evidence>
<dbReference type="Proteomes" id="UP000557307">
    <property type="component" value="Unassembled WGS sequence"/>
</dbReference>
<evidence type="ECO:0000256" key="13">
    <source>
        <dbReference type="ARBA" id="ARBA00023014"/>
    </source>
</evidence>